<proteinExistence type="predicted"/>
<accession>A0ABP0VTT1</accession>
<protein>
    <recommendedName>
        <fullName evidence="5">Secreted protein</fullName>
    </recommendedName>
</protein>
<dbReference type="EMBL" id="OZ020105">
    <property type="protein sequence ID" value="CAK9257173.1"/>
    <property type="molecule type" value="Genomic_DNA"/>
</dbReference>
<reference evidence="3" key="1">
    <citation type="submission" date="2024-02" db="EMBL/GenBank/DDBJ databases">
        <authorList>
            <consortium name="ELIXIR-Norway"/>
            <consortium name="Elixir Norway"/>
        </authorList>
    </citation>
    <scope>NUCLEOTIDE SEQUENCE</scope>
</reference>
<dbReference type="Proteomes" id="UP001497444">
    <property type="component" value="Chromosome 10"/>
</dbReference>
<gene>
    <name evidence="3" type="ORF">CSSPJE1EN1_LOCUS2651</name>
</gene>
<feature type="signal peptide" evidence="2">
    <location>
        <begin position="1"/>
        <end position="21"/>
    </location>
</feature>
<name>A0ABP0VTT1_9BRYO</name>
<feature type="region of interest" description="Disordered" evidence="1">
    <location>
        <begin position="103"/>
        <end position="124"/>
    </location>
</feature>
<sequence>MLSSTLSTGSAVLLLLSSTLSSPSILRSSRTMRKERGGVRGRGDNYAMQKRKVGIEAETFTQQKAPVFERALHGFYGLAVCDRQAHVPLSRTSRGLRVGTLLKAKASERPCTPSSPPGSSQIRK</sequence>
<keyword evidence="2" id="KW-0732">Signal</keyword>
<keyword evidence="4" id="KW-1185">Reference proteome</keyword>
<evidence type="ECO:0000256" key="1">
    <source>
        <dbReference type="SAM" id="MobiDB-lite"/>
    </source>
</evidence>
<evidence type="ECO:0008006" key="5">
    <source>
        <dbReference type="Google" id="ProtNLM"/>
    </source>
</evidence>
<evidence type="ECO:0000313" key="3">
    <source>
        <dbReference type="EMBL" id="CAK9257173.1"/>
    </source>
</evidence>
<evidence type="ECO:0000313" key="4">
    <source>
        <dbReference type="Proteomes" id="UP001497444"/>
    </source>
</evidence>
<organism evidence="3 4">
    <name type="scientific">Sphagnum jensenii</name>
    <dbReference type="NCBI Taxonomy" id="128206"/>
    <lineage>
        <taxon>Eukaryota</taxon>
        <taxon>Viridiplantae</taxon>
        <taxon>Streptophyta</taxon>
        <taxon>Embryophyta</taxon>
        <taxon>Bryophyta</taxon>
        <taxon>Sphagnophytina</taxon>
        <taxon>Sphagnopsida</taxon>
        <taxon>Sphagnales</taxon>
        <taxon>Sphagnaceae</taxon>
        <taxon>Sphagnum</taxon>
    </lineage>
</organism>
<feature type="chain" id="PRO_5045234357" description="Secreted protein" evidence="2">
    <location>
        <begin position="22"/>
        <end position="124"/>
    </location>
</feature>
<evidence type="ECO:0000256" key="2">
    <source>
        <dbReference type="SAM" id="SignalP"/>
    </source>
</evidence>